<evidence type="ECO:0000313" key="2">
    <source>
        <dbReference type="WBParaSite" id="RSKR_0001080900.1"/>
    </source>
</evidence>
<name>A0AC35UER5_9BILA</name>
<proteinExistence type="predicted"/>
<reference evidence="2" key="1">
    <citation type="submission" date="2016-11" db="UniProtKB">
        <authorList>
            <consortium name="WormBaseParasite"/>
        </authorList>
    </citation>
    <scope>IDENTIFICATION</scope>
    <source>
        <strain evidence="2">KR3021</strain>
    </source>
</reference>
<accession>A0AC35UER5</accession>
<dbReference type="WBParaSite" id="RSKR_0001080900.1">
    <property type="protein sequence ID" value="RSKR_0001080900.1"/>
    <property type="gene ID" value="RSKR_0001080900"/>
</dbReference>
<protein>
    <submittedName>
        <fullName evidence="2">Uncharacterized protein</fullName>
    </submittedName>
</protein>
<sequence>MDPPGPSTTIKKFKPKRALDYINDHFSYSSTNIFFWTNNKKGSNPVATSSSASNLNYTNESLDDKLYHHHRKRPEESGRYERSPLVIYSIDARSTSTDYLSESYKLSNSKKRICPNDIRAGSVGEGERFRTVSDERLNNRYPQGEAYSAEFLHPYYKNEPSTKANSFIQQQTYNTSYTDLLNEKSLSQEIQYWLKDQPPETFKMEKHDRLRTKIAGKFNIF</sequence>
<organism evidence="1 2">
    <name type="scientific">Rhabditophanes sp. KR3021</name>
    <dbReference type="NCBI Taxonomy" id="114890"/>
    <lineage>
        <taxon>Eukaryota</taxon>
        <taxon>Metazoa</taxon>
        <taxon>Ecdysozoa</taxon>
        <taxon>Nematoda</taxon>
        <taxon>Chromadorea</taxon>
        <taxon>Rhabditida</taxon>
        <taxon>Tylenchina</taxon>
        <taxon>Panagrolaimomorpha</taxon>
        <taxon>Strongyloidoidea</taxon>
        <taxon>Alloionematidae</taxon>
        <taxon>Rhabditophanes</taxon>
    </lineage>
</organism>
<evidence type="ECO:0000313" key="1">
    <source>
        <dbReference type="Proteomes" id="UP000095286"/>
    </source>
</evidence>
<dbReference type="Proteomes" id="UP000095286">
    <property type="component" value="Unplaced"/>
</dbReference>